<feature type="transmembrane region" description="Helical" evidence="1">
    <location>
        <begin position="59"/>
        <end position="78"/>
    </location>
</feature>
<accession>A0ABT9ZXE0</accession>
<protein>
    <submittedName>
        <fullName evidence="2">Chromate transport protein ChrA</fullName>
    </submittedName>
</protein>
<keyword evidence="1" id="KW-0472">Membrane</keyword>
<feature type="transmembrane region" description="Helical" evidence="1">
    <location>
        <begin position="30"/>
        <end position="47"/>
    </location>
</feature>
<gene>
    <name evidence="2" type="ORF">J2S74_003282</name>
</gene>
<feature type="transmembrane region" description="Helical" evidence="1">
    <location>
        <begin position="7"/>
        <end position="24"/>
    </location>
</feature>
<evidence type="ECO:0000256" key="1">
    <source>
        <dbReference type="SAM" id="Phobius"/>
    </source>
</evidence>
<keyword evidence="3" id="KW-1185">Reference proteome</keyword>
<name>A0ABT9ZXE0_9BACI</name>
<proteinExistence type="predicted"/>
<dbReference type="EMBL" id="JAUSUG010000013">
    <property type="protein sequence ID" value="MDQ0255898.1"/>
    <property type="molecule type" value="Genomic_DNA"/>
</dbReference>
<keyword evidence="1" id="KW-1133">Transmembrane helix</keyword>
<organism evidence="2 3">
    <name type="scientific">Evansella vedderi</name>
    <dbReference type="NCBI Taxonomy" id="38282"/>
    <lineage>
        <taxon>Bacteria</taxon>
        <taxon>Bacillati</taxon>
        <taxon>Bacillota</taxon>
        <taxon>Bacilli</taxon>
        <taxon>Bacillales</taxon>
        <taxon>Bacillaceae</taxon>
        <taxon>Evansella</taxon>
    </lineage>
</organism>
<comment type="caution">
    <text evidence="2">The sequence shown here is derived from an EMBL/GenBank/DDBJ whole genome shotgun (WGS) entry which is preliminary data.</text>
</comment>
<keyword evidence="1" id="KW-0812">Transmembrane</keyword>
<dbReference type="Proteomes" id="UP001230005">
    <property type="component" value="Unassembled WGS sequence"/>
</dbReference>
<evidence type="ECO:0000313" key="2">
    <source>
        <dbReference type="EMBL" id="MDQ0255898.1"/>
    </source>
</evidence>
<sequence length="83" mass="10165">MYQNRVSMIIFLIFWIFVLRLFFFEEERSLIHFLLGSTIFVVLLIRYKTLSKTKRKLQGNITLFVSAVVLIFLFFWYIQPFFI</sequence>
<reference evidence="2 3" key="1">
    <citation type="submission" date="2023-07" db="EMBL/GenBank/DDBJ databases">
        <title>Genomic Encyclopedia of Type Strains, Phase IV (KMG-IV): sequencing the most valuable type-strain genomes for metagenomic binning, comparative biology and taxonomic classification.</title>
        <authorList>
            <person name="Goeker M."/>
        </authorList>
    </citation>
    <scope>NUCLEOTIDE SEQUENCE [LARGE SCALE GENOMIC DNA]</scope>
    <source>
        <strain evidence="2 3">DSM 9768</strain>
    </source>
</reference>
<evidence type="ECO:0000313" key="3">
    <source>
        <dbReference type="Proteomes" id="UP001230005"/>
    </source>
</evidence>